<dbReference type="InterPro" id="IPR010310">
    <property type="entry name" value="T7SS_ESAT-6-like"/>
</dbReference>
<keyword evidence="3" id="KW-1185">Reference proteome</keyword>
<dbReference type="Pfam" id="PF06013">
    <property type="entry name" value="WXG100"/>
    <property type="match status" value="1"/>
</dbReference>
<reference evidence="2 3" key="1">
    <citation type="submission" date="2019-01" db="EMBL/GenBank/DDBJ databases">
        <title>Nocardioides guangzhouensis sp. nov., an actinobacterium isolated from soil.</title>
        <authorList>
            <person name="Fu Y."/>
            <person name="Cai Y."/>
            <person name="Lin Z."/>
            <person name="Chen P."/>
        </authorList>
    </citation>
    <scope>NUCLEOTIDE SEQUENCE [LARGE SCALE GENOMIC DNA]</scope>
    <source>
        <strain evidence="2 3">130</strain>
    </source>
</reference>
<protein>
    <recommendedName>
        <fullName evidence="1">ESAT-6-like protein</fullName>
    </recommendedName>
</protein>
<dbReference type="EMBL" id="SDKM01000007">
    <property type="protein sequence ID" value="RYP87224.1"/>
    <property type="molecule type" value="Genomic_DNA"/>
</dbReference>
<dbReference type="AlphaFoldDB" id="A0A4Q4ZIM4"/>
<dbReference type="SUPFAM" id="SSF140453">
    <property type="entry name" value="EsxAB dimer-like"/>
    <property type="match status" value="1"/>
</dbReference>
<evidence type="ECO:0000256" key="1">
    <source>
        <dbReference type="RuleBase" id="RU362001"/>
    </source>
</evidence>
<sequence>MGDTSGMKKTDQVLHAAAQDVATTKEDLLGRIKTLRGRLEALNGQWEGRGHVAFQGAIESWQNTADRVIGAMDDFRANLEGSEATYDESEDIVAGGLNRYQNGLAG</sequence>
<dbReference type="Proteomes" id="UP000295198">
    <property type="component" value="Unassembled WGS sequence"/>
</dbReference>
<comment type="similarity">
    <text evidence="1">Belongs to the WXG100 family.</text>
</comment>
<dbReference type="RefSeq" id="WP_134715308.1">
    <property type="nucleotide sequence ID" value="NZ_SDKM01000007.1"/>
</dbReference>
<dbReference type="InterPro" id="IPR036689">
    <property type="entry name" value="ESAT-6-like_sf"/>
</dbReference>
<evidence type="ECO:0000313" key="2">
    <source>
        <dbReference type="EMBL" id="RYP87224.1"/>
    </source>
</evidence>
<proteinExistence type="inferred from homology"/>
<gene>
    <name evidence="2" type="ORF">EKO23_06340</name>
</gene>
<organism evidence="2 3">
    <name type="scientific">Nocardioides guangzhouensis</name>
    <dbReference type="NCBI Taxonomy" id="2497878"/>
    <lineage>
        <taxon>Bacteria</taxon>
        <taxon>Bacillati</taxon>
        <taxon>Actinomycetota</taxon>
        <taxon>Actinomycetes</taxon>
        <taxon>Propionibacteriales</taxon>
        <taxon>Nocardioidaceae</taxon>
        <taxon>Nocardioides</taxon>
    </lineage>
</organism>
<dbReference type="Gene3D" id="1.10.287.1060">
    <property type="entry name" value="ESAT-6-like"/>
    <property type="match status" value="1"/>
</dbReference>
<dbReference type="NCBIfam" id="TIGR03930">
    <property type="entry name" value="WXG100_ESAT6"/>
    <property type="match status" value="1"/>
</dbReference>
<evidence type="ECO:0000313" key="3">
    <source>
        <dbReference type="Proteomes" id="UP000295198"/>
    </source>
</evidence>
<accession>A0A4Q4ZIM4</accession>
<comment type="caution">
    <text evidence="2">The sequence shown here is derived from an EMBL/GenBank/DDBJ whole genome shotgun (WGS) entry which is preliminary data.</text>
</comment>
<dbReference type="OrthoDB" id="3253863at2"/>
<name>A0A4Q4ZIM4_9ACTN</name>